<dbReference type="RefSeq" id="WP_213248787.1">
    <property type="nucleotide sequence ID" value="NZ_CP045806.1"/>
</dbReference>
<dbReference type="InterPro" id="IPR029058">
    <property type="entry name" value="AB_hydrolase_fold"/>
</dbReference>
<evidence type="ECO:0000313" key="3">
    <source>
        <dbReference type="EMBL" id="QHN35003.1"/>
    </source>
</evidence>
<sequence>MDFALRSLVESVSTADAAATSEFYETRPRASALADYQELTEARAARQARFTGSGRAVVDTVNVAGHAVPLRIIEPLHRPVVGVLLHFPGGGFYMSSAVADDERNARRADATGLAVVSVDYRLAPENPWPAAPDDCAAAAEWLIDCARDRFGTDSLILGGFSAGATLAVTTLLRLRDRGAVGAFGGALLEAGTYDLSEHTPSGKAVVDDYFVAAYAGHVDDRSIPDISPAYGDLRGLPSTLVVVGTGDVVLPDNLLMAARLAAAGSEVALRIYPDVPHGFSNHPTPVGRQAATAIDAWLVNALGRGE</sequence>
<evidence type="ECO:0000259" key="2">
    <source>
        <dbReference type="Pfam" id="PF07859"/>
    </source>
</evidence>
<dbReference type="SUPFAM" id="SSF53474">
    <property type="entry name" value="alpha/beta-Hydrolases"/>
    <property type="match status" value="1"/>
</dbReference>
<reference evidence="3" key="1">
    <citation type="journal article" date="2021" name="Nat. Microbiol.">
        <title>Cocultivation of an ultrasmall environmental parasitic bacterium with lytic ability against bacteria associated with wastewater foams.</title>
        <authorList>
            <person name="Batinovic S."/>
            <person name="Rose J.J.A."/>
            <person name="Ratcliffe J."/>
            <person name="Seviour R.J."/>
            <person name="Petrovski S."/>
        </authorList>
    </citation>
    <scope>NUCLEOTIDE SEQUENCE</scope>
    <source>
        <strain evidence="3">CON9</strain>
    </source>
</reference>
<keyword evidence="4" id="KW-1185">Reference proteome</keyword>
<accession>A0ABX6IGN3</accession>
<name>A0ABX6IGN3_9ACTN</name>
<dbReference type="InterPro" id="IPR050300">
    <property type="entry name" value="GDXG_lipolytic_enzyme"/>
</dbReference>
<dbReference type="InterPro" id="IPR013094">
    <property type="entry name" value="AB_hydrolase_3"/>
</dbReference>
<protein>
    <submittedName>
        <fullName evidence="3">Alpha/beta hydrolase fold domain-containing protein</fullName>
    </submittedName>
</protein>
<organism evidence="3 4">
    <name type="scientific">Gordonia pseudamarae</name>
    <dbReference type="NCBI Taxonomy" id="2831662"/>
    <lineage>
        <taxon>Bacteria</taxon>
        <taxon>Bacillati</taxon>
        <taxon>Actinomycetota</taxon>
        <taxon>Actinomycetes</taxon>
        <taxon>Mycobacteriales</taxon>
        <taxon>Gordoniaceae</taxon>
        <taxon>Gordonia</taxon>
    </lineage>
</organism>
<feature type="domain" description="Alpha/beta hydrolase fold-3" evidence="2">
    <location>
        <begin position="84"/>
        <end position="279"/>
    </location>
</feature>
<evidence type="ECO:0000256" key="1">
    <source>
        <dbReference type="ARBA" id="ARBA00022801"/>
    </source>
</evidence>
<dbReference type="PANTHER" id="PTHR48081:SF8">
    <property type="entry name" value="ALPHA_BETA HYDROLASE FOLD-3 DOMAIN-CONTAINING PROTEIN-RELATED"/>
    <property type="match status" value="1"/>
</dbReference>
<dbReference type="Proteomes" id="UP001059836">
    <property type="component" value="Chromosome"/>
</dbReference>
<dbReference type="EMBL" id="CP045809">
    <property type="protein sequence ID" value="QHN35003.1"/>
    <property type="molecule type" value="Genomic_DNA"/>
</dbReference>
<dbReference type="Pfam" id="PF07859">
    <property type="entry name" value="Abhydrolase_3"/>
    <property type="match status" value="1"/>
</dbReference>
<keyword evidence="1 3" id="KW-0378">Hydrolase</keyword>
<dbReference type="GO" id="GO:0016787">
    <property type="term" value="F:hydrolase activity"/>
    <property type="evidence" value="ECO:0007669"/>
    <property type="project" value="UniProtKB-KW"/>
</dbReference>
<gene>
    <name evidence="3" type="ORF">GII31_08930</name>
</gene>
<proteinExistence type="predicted"/>
<evidence type="ECO:0000313" key="4">
    <source>
        <dbReference type="Proteomes" id="UP001059836"/>
    </source>
</evidence>
<dbReference type="Gene3D" id="3.40.50.1820">
    <property type="entry name" value="alpha/beta hydrolase"/>
    <property type="match status" value="1"/>
</dbReference>
<dbReference type="PANTHER" id="PTHR48081">
    <property type="entry name" value="AB HYDROLASE SUPERFAMILY PROTEIN C4A8.06C"/>
    <property type="match status" value="1"/>
</dbReference>